<dbReference type="RefSeq" id="XP_007687055.1">
    <property type="nucleotide sequence ID" value="XM_007688865.1"/>
</dbReference>
<keyword evidence="3" id="KW-1185">Reference proteome</keyword>
<name>W6Z9H5_COCMI</name>
<dbReference type="KEGG" id="bor:COCMIDRAFT_92773"/>
<evidence type="ECO:0000313" key="3">
    <source>
        <dbReference type="Proteomes" id="UP000054032"/>
    </source>
</evidence>
<dbReference type="Proteomes" id="UP000054032">
    <property type="component" value="Unassembled WGS sequence"/>
</dbReference>
<reference evidence="2 3" key="1">
    <citation type="journal article" date="2013" name="PLoS Genet.">
        <title>Comparative genome structure, secondary metabolite, and effector coding capacity across Cochliobolus pathogens.</title>
        <authorList>
            <person name="Condon B.J."/>
            <person name="Leng Y."/>
            <person name="Wu D."/>
            <person name="Bushley K.E."/>
            <person name="Ohm R.A."/>
            <person name="Otillar R."/>
            <person name="Martin J."/>
            <person name="Schackwitz W."/>
            <person name="Grimwood J."/>
            <person name="MohdZainudin N."/>
            <person name="Xue C."/>
            <person name="Wang R."/>
            <person name="Manning V.A."/>
            <person name="Dhillon B."/>
            <person name="Tu Z.J."/>
            <person name="Steffenson B.J."/>
            <person name="Salamov A."/>
            <person name="Sun H."/>
            <person name="Lowry S."/>
            <person name="LaButti K."/>
            <person name="Han J."/>
            <person name="Copeland A."/>
            <person name="Lindquist E."/>
            <person name="Barry K."/>
            <person name="Schmutz J."/>
            <person name="Baker S.E."/>
            <person name="Ciuffetti L.M."/>
            <person name="Grigoriev I.V."/>
            <person name="Zhong S."/>
            <person name="Turgeon B.G."/>
        </authorList>
    </citation>
    <scope>NUCLEOTIDE SEQUENCE [LARGE SCALE GENOMIC DNA]</scope>
    <source>
        <strain evidence="2 3">ATCC 44560</strain>
    </source>
</reference>
<protein>
    <submittedName>
        <fullName evidence="2">Uncharacterized protein</fullName>
    </submittedName>
</protein>
<accession>W6Z9H5</accession>
<gene>
    <name evidence="2" type="ORF">COCMIDRAFT_92773</name>
</gene>
<proteinExistence type="predicted"/>
<feature type="region of interest" description="Disordered" evidence="1">
    <location>
        <begin position="34"/>
        <end position="62"/>
    </location>
</feature>
<evidence type="ECO:0000256" key="1">
    <source>
        <dbReference type="SAM" id="MobiDB-lite"/>
    </source>
</evidence>
<organism evidence="2 3">
    <name type="scientific">Bipolaris oryzae ATCC 44560</name>
    <dbReference type="NCBI Taxonomy" id="930090"/>
    <lineage>
        <taxon>Eukaryota</taxon>
        <taxon>Fungi</taxon>
        <taxon>Dikarya</taxon>
        <taxon>Ascomycota</taxon>
        <taxon>Pezizomycotina</taxon>
        <taxon>Dothideomycetes</taxon>
        <taxon>Pleosporomycetidae</taxon>
        <taxon>Pleosporales</taxon>
        <taxon>Pleosporineae</taxon>
        <taxon>Pleosporaceae</taxon>
        <taxon>Bipolaris</taxon>
    </lineage>
</organism>
<dbReference type="HOGENOM" id="CLU_2497556_0_0_1"/>
<sequence length="86" mass="9499">MPWKGSDTGLFLRCRHVSWLKRTLNILGQGQGRWRTSATGTRHDWPISPSAPDRPGVHGVSSLVPSPLRPFGIMPRPTPNHALAQP</sequence>
<dbReference type="AlphaFoldDB" id="W6Z9H5"/>
<dbReference type="GeneID" id="19128138"/>
<evidence type="ECO:0000313" key="2">
    <source>
        <dbReference type="EMBL" id="EUC46433.1"/>
    </source>
</evidence>
<dbReference type="EMBL" id="KI963966">
    <property type="protein sequence ID" value="EUC46433.1"/>
    <property type="molecule type" value="Genomic_DNA"/>
</dbReference>